<dbReference type="Pfam" id="PF13714">
    <property type="entry name" value="PEP_mutase"/>
    <property type="match status" value="1"/>
</dbReference>
<reference evidence="1 2" key="1">
    <citation type="submission" date="2017-05" db="EMBL/GenBank/DDBJ databases">
        <title>Complete and WGS of Bordetella genogroups.</title>
        <authorList>
            <person name="Spilker T."/>
            <person name="LiPuma J."/>
        </authorList>
    </citation>
    <scope>NUCLEOTIDE SEQUENCE [LARGE SCALE GENOMIC DNA]</scope>
    <source>
        <strain evidence="1 2">AU10456</strain>
    </source>
</reference>
<accession>A0A261TE81</accession>
<dbReference type="RefSeq" id="WP_094801780.1">
    <property type="nucleotide sequence ID" value="NZ_NEVN01000008.1"/>
</dbReference>
<gene>
    <name evidence="1" type="ORF">CAL25_16315</name>
</gene>
<dbReference type="Proteomes" id="UP000216913">
    <property type="component" value="Unassembled WGS sequence"/>
</dbReference>
<dbReference type="PANTHER" id="PTHR42905:SF16">
    <property type="entry name" value="CARBOXYPHOSPHONOENOLPYRUVATE PHOSPHONOMUTASE-LIKE PROTEIN (AFU_ORTHOLOGUE AFUA_5G07230)"/>
    <property type="match status" value="1"/>
</dbReference>
<dbReference type="OrthoDB" id="9785398at2"/>
<dbReference type="Gene3D" id="3.20.20.60">
    <property type="entry name" value="Phosphoenolpyruvate-binding domains"/>
    <property type="match status" value="1"/>
</dbReference>
<dbReference type="InterPro" id="IPR039556">
    <property type="entry name" value="ICL/PEPM"/>
</dbReference>
<dbReference type="PANTHER" id="PTHR42905">
    <property type="entry name" value="PHOSPHOENOLPYRUVATE CARBOXYLASE"/>
    <property type="match status" value="1"/>
</dbReference>
<protein>
    <submittedName>
        <fullName evidence="1">PEP phosphonomutase</fullName>
    </submittedName>
</protein>
<dbReference type="EMBL" id="NEVP01000010">
    <property type="protein sequence ID" value="OZI47954.1"/>
    <property type="molecule type" value="Genomic_DNA"/>
</dbReference>
<sequence>MSASLQAAVFRKLHQQAQPLRLPNVWDAGSAVQIENLGAQAVATSSAAVAWSLGYPDSNTVPQHLYLAQVALIARVIRIPLSVDIESGYSRTPEEVGEAVARFIDLGAIGINIQDGTSEPDLLARKIEAARHAGEARGVPLFINARTDVYARDLVAPGERVAEVLRRAAQYEAAGADGLFVLGLTNTFEMRDIAAGTRLALALAVAQGLPPVGELGDFGVRRVSMGSLVPQTLWSHAGALVSGFLADGRAEPLVRGAVMYNEINDLFKTATENTQ</sequence>
<dbReference type="InterPro" id="IPR040442">
    <property type="entry name" value="Pyrv_kinase-like_dom_sf"/>
</dbReference>
<proteinExistence type="predicted"/>
<comment type="caution">
    <text evidence="1">The sequence shown here is derived from an EMBL/GenBank/DDBJ whole genome shotgun (WGS) entry which is preliminary data.</text>
</comment>
<dbReference type="GO" id="GO:0003824">
    <property type="term" value="F:catalytic activity"/>
    <property type="evidence" value="ECO:0007669"/>
    <property type="project" value="InterPro"/>
</dbReference>
<keyword evidence="2" id="KW-1185">Reference proteome</keyword>
<evidence type="ECO:0000313" key="1">
    <source>
        <dbReference type="EMBL" id="OZI47954.1"/>
    </source>
</evidence>
<name>A0A261TE81_9BORD</name>
<dbReference type="AlphaFoldDB" id="A0A261TE81"/>
<dbReference type="SUPFAM" id="SSF51621">
    <property type="entry name" value="Phosphoenolpyruvate/pyruvate domain"/>
    <property type="match status" value="1"/>
</dbReference>
<evidence type="ECO:0000313" key="2">
    <source>
        <dbReference type="Proteomes" id="UP000216913"/>
    </source>
</evidence>
<dbReference type="CDD" id="cd00377">
    <property type="entry name" value="ICL_PEPM"/>
    <property type="match status" value="1"/>
</dbReference>
<organism evidence="1 2">
    <name type="scientific">Bordetella genomosp. 5</name>
    <dbReference type="NCBI Taxonomy" id="1395608"/>
    <lineage>
        <taxon>Bacteria</taxon>
        <taxon>Pseudomonadati</taxon>
        <taxon>Pseudomonadota</taxon>
        <taxon>Betaproteobacteria</taxon>
        <taxon>Burkholderiales</taxon>
        <taxon>Alcaligenaceae</taxon>
        <taxon>Bordetella</taxon>
    </lineage>
</organism>
<dbReference type="InterPro" id="IPR015813">
    <property type="entry name" value="Pyrv/PenolPyrv_kinase-like_dom"/>
</dbReference>